<protein>
    <submittedName>
        <fullName evidence="8">Pyridoxal-dependent decarboxylase</fullName>
    </submittedName>
</protein>
<feature type="compositionally biased region" description="Low complexity" evidence="7">
    <location>
        <begin position="405"/>
        <end position="415"/>
    </location>
</feature>
<feature type="region of interest" description="Disordered" evidence="7">
    <location>
        <begin position="395"/>
        <end position="425"/>
    </location>
</feature>
<keyword evidence="3" id="KW-0210">Decarboxylase</keyword>
<keyword evidence="9" id="KW-1185">Reference proteome</keyword>
<sequence length="444" mass="47821">MRRPSMNPSLPALARLFSPEGCTPEQQRLLLSLLERLAVPVDTTRESAVLAQEWQRTSTLDDGRRVDPRELPARGESPELVVEQLRHLMRGTASGLNLSGMIGAVATVLASSGEARRDEGLRADEAESRVAAMVSRVVGYDEERSGGRITSGARAAVLAGLRVAIAKHAPEARRKGVPRNLYCFVSEGMEDSLLEAVETTGLGSYHLIRVRTCEDGTMAAADLRTKMLAVASGGDVPLYVVASTGAEGCPTFDDVKELREVADSVTTQYGLQPVHLHADAAWGGLYCVFNGYDLQDNPLGFETPVQEELTRLRTRLRHLHLADSVGLDFRWLGRASYPAGLFLLGNGAELRLVGLRALEAPSALALHAQLRSFGLEGYRRLLAEMLELERAPRGGAGRGLSGVLTRSGSTRRSGSPEGLELPSDLVPGVMPFAGARSSLARPRN</sequence>
<dbReference type="RefSeq" id="WP_267540503.1">
    <property type="nucleotide sequence ID" value="NZ_JAPNKA010000001.1"/>
</dbReference>
<name>A0ABT4AJR8_9BACT</name>
<evidence type="ECO:0000256" key="4">
    <source>
        <dbReference type="ARBA" id="ARBA00022898"/>
    </source>
</evidence>
<evidence type="ECO:0000256" key="3">
    <source>
        <dbReference type="ARBA" id="ARBA00022793"/>
    </source>
</evidence>
<dbReference type="PANTHER" id="PTHR45677:SF8">
    <property type="entry name" value="CYSTEINE SULFINIC ACID DECARBOXYLASE"/>
    <property type="match status" value="1"/>
</dbReference>
<organism evidence="8 9">
    <name type="scientific">Archangium lansingense</name>
    <dbReference type="NCBI Taxonomy" id="2995310"/>
    <lineage>
        <taxon>Bacteria</taxon>
        <taxon>Pseudomonadati</taxon>
        <taxon>Myxococcota</taxon>
        <taxon>Myxococcia</taxon>
        <taxon>Myxococcales</taxon>
        <taxon>Cystobacterineae</taxon>
        <taxon>Archangiaceae</taxon>
        <taxon>Archangium</taxon>
    </lineage>
</organism>
<reference evidence="8 9" key="1">
    <citation type="submission" date="2022-11" db="EMBL/GenBank/DDBJ databases">
        <title>Minimal conservation of predation-associated metabolite biosynthetic gene clusters underscores biosynthetic potential of Myxococcota including descriptions for ten novel species: Archangium lansinium sp. nov., Myxococcus landrumus sp. nov., Nannocystis bai.</title>
        <authorList>
            <person name="Ahearne A."/>
            <person name="Stevens C."/>
            <person name="Phillips K."/>
        </authorList>
    </citation>
    <scope>NUCLEOTIDE SEQUENCE [LARGE SCALE GENOMIC DNA]</scope>
    <source>
        <strain evidence="8 9">MIWBW</strain>
    </source>
</reference>
<dbReference type="Pfam" id="PF00282">
    <property type="entry name" value="Pyridoxal_deC"/>
    <property type="match status" value="1"/>
</dbReference>
<dbReference type="PANTHER" id="PTHR45677">
    <property type="entry name" value="GLUTAMATE DECARBOXYLASE-RELATED"/>
    <property type="match status" value="1"/>
</dbReference>
<evidence type="ECO:0000256" key="6">
    <source>
        <dbReference type="RuleBase" id="RU000382"/>
    </source>
</evidence>
<dbReference type="InterPro" id="IPR002129">
    <property type="entry name" value="PyrdxlP-dep_de-COase"/>
</dbReference>
<dbReference type="InterPro" id="IPR015421">
    <property type="entry name" value="PyrdxlP-dep_Trfase_major"/>
</dbReference>
<evidence type="ECO:0000256" key="5">
    <source>
        <dbReference type="ARBA" id="ARBA00023239"/>
    </source>
</evidence>
<accession>A0ABT4AJR8</accession>
<keyword evidence="4 6" id="KW-0663">Pyridoxal phosphate</keyword>
<evidence type="ECO:0000313" key="9">
    <source>
        <dbReference type="Proteomes" id="UP001207654"/>
    </source>
</evidence>
<dbReference type="SUPFAM" id="SSF53383">
    <property type="entry name" value="PLP-dependent transferases"/>
    <property type="match status" value="1"/>
</dbReference>
<comment type="caution">
    <text evidence="8">The sequence shown here is derived from an EMBL/GenBank/DDBJ whole genome shotgun (WGS) entry which is preliminary data.</text>
</comment>
<evidence type="ECO:0000256" key="7">
    <source>
        <dbReference type="SAM" id="MobiDB-lite"/>
    </source>
</evidence>
<proteinExistence type="inferred from homology"/>
<dbReference type="InterPro" id="IPR015424">
    <property type="entry name" value="PyrdxlP-dep_Trfase"/>
</dbReference>
<comment type="cofactor">
    <cofactor evidence="1 6">
        <name>pyridoxal 5'-phosphate</name>
        <dbReference type="ChEBI" id="CHEBI:597326"/>
    </cofactor>
</comment>
<gene>
    <name evidence="8" type="ORF">OV287_46475</name>
</gene>
<evidence type="ECO:0000256" key="2">
    <source>
        <dbReference type="ARBA" id="ARBA00009533"/>
    </source>
</evidence>
<dbReference type="Gene3D" id="3.40.640.10">
    <property type="entry name" value="Type I PLP-dependent aspartate aminotransferase-like (Major domain)"/>
    <property type="match status" value="1"/>
</dbReference>
<dbReference type="Proteomes" id="UP001207654">
    <property type="component" value="Unassembled WGS sequence"/>
</dbReference>
<dbReference type="EMBL" id="JAPNKA010000001">
    <property type="protein sequence ID" value="MCY1081920.1"/>
    <property type="molecule type" value="Genomic_DNA"/>
</dbReference>
<evidence type="ECO:0000256" key="1">
    <source>
        <dbReference type="ARBA" id="ARBA00001933"/>
    </source>
</evidence>
<evidence type="ECO:0000313" key="8">
    <source>
        <dbReference type="EMBL" id="MCY1081920.1"/>
    </source>
</evidence>
<comment type="similarity">
    <text evidence="2 6">Belongs to the group II decarboxylase family.</text>
</comment>
<keyword evidence="5 6" id="KW-0456">Lyase</keyword>